<protein>
    <recommendedName>
        <fullName evidence="2">DDE Tnp4 domain-containing protein</fullName>
    </recommendedName>
</protein>
<dbReference type="Pfam" id="PF04827">
    <property type="entry name" value="Plant_tran"/>
    <property type="match status" value="1"/>
</dbReference>
<evidence type="ECO:0000313" key="1">
    <source>
        <dbReference type="EMBL" id="CAD8577255.1"/>
    </source>
</evidence>
<dbReference type="EMBL" id="HBEW01001262">
    <property type="protein sequence ID" value="CAD8577255.1"/>
    <property type="molecule type" value="Transcribed_RNA"/>
</dbReference>
<name>A0A7S0KE81_9CHLO</name>
<dbReference type="AlphaFoldDB" id="A0A7S0KE81"/>
<evidence type="ECO:0008006" key="2">
    <source>
        <dbReference type="Google" id="ProtNLM"/>
    </source>
</evidence>
<dbReference type="PANTHER" id="PTHR47150">
    <property type="entry name" value="OS12G0169200 PROTEIN"/>
    <property type="match status" value="1"/>
</dbReference>
<organism evidence="1">
    <name type="scientific">Ostreococcus mediterraneus</name>
    <dbReference type="NCBI Taxonomy" id="1486918"/>
    <lineage>
        <taxon>Eukaryota</taxon>
        <taxon>Viridiplantae</taxon>
        <taxon>Chlorophyta</taxon>
        <taxon>Mamiellophyceae</taxon>
        <taxon>Mamiellales</taxon>
        <taxon>Bathycoccaceae</taxon>
        <taxon>Ostreococcus</taxon>
    </lineage>
</organism>
<dbReference type="InterPro" id="IPR006912">
    <property type="entry name" value="Harbinger_derived_prot"/>
</dbReference>
<proteinExistence type="predicted"/>
<sequence>MLANAIPPRALQARPVDFFKHSALLRRRRELLFIRLVDAFEREHESGTDILRDVLYRRRTRPVVPRRPFTRTARHRREDEHGNAPSGNAAWFRKWNVTSYDEYYALREPSFYVEHPGVDELTRNDFARKFRLPYETFYELYDEMKHDNFMRERSMAVPLKIKLLASLRYLALGVPWDAMEDIVNVSRRTLRTWFHDKFLPWMMEHKYHQHVKYPTTRDELTVLMDPWTRAGFPGCIGCVDGVHIPWGGYRAGKKYMYVGKEGVPTLGFNVTIDYDGRIIFCSDRQRGSANDKTAIKFDEFHRDVLSQQPLYTTQPFLLSSSEDSESEAHHEFGVYTLSDGGYLGWRTTMSAFSRPLEGTWEAKWTRYQESLRKKVECAFGILKKRWRCLRVESQCRDELDVERVFKVCCCLHNMIHTAHVERRAQQGVAPEPDWRFVDEEELHRIYGDDFNDDARTSPAVARGPGATPSADMLMLRRKLVNHFKQHYNVLRSRDDVHSIVHALGDA</sequence>
<reference evidence="1" key="1">
    <citation type="submission" date="2021-01" db="EMBL/GenBank/DDBJ databases">
        <authorList>
            <person name="Corre E."/>
            <person name="Pelletier E."/>
            <person name="Niang G."/>
            <person name="Scheremetjew M."/>
            <person name="Finn R."/>
            <person name="Kale V."/>
            <person name="Holt S."/>
            <person name="Cochrane G."/>
            <person name="Meng A."/>
            <person name="Brown T."/>
            <person name="Cohen L."/>
        </authorList>
    </citation>
    <scope>NUCLEOTIDE SEQUENCE</scope>
    <source>
        <strain evidence="1">Clade-D-RCC2572</strain>
    </source>
</reference>
<dbReference type="PANTHER" id="PTHR47150:SF6">
    <property type="entry name" value="OS01G0872900 PROTEIN"/>
    <property type="match status" value="1"/>
</dbReference>
<accession>A0A7S0KE81</accession>
<gene>
    <name evidence="1" type="ORF">OMED0929_LOCUS1113</name>
</gene>